<dbReference type="InterPro" id="IPR029052">
    <property type="entry name" value="Metallo-depent_PP-like"/>
</dbReference>
<dbReference type="AlphaFoldDB" id="A0A1W1Y996"/>
<dbReference type="InterPro" id="IPR051918">
    <property type="entry name" value="STPP_CPPED1"/>
</dbReference>
<dbReference type="STRING" id="112901.SAMN04488500_101139"/>
<evidence type="ECO:0000313" key="4">
    <source>
        <dbReference type="Proteomes" id="UP000192738"/>
    </source>
</evidence>
<dbReference type="NCBIfam" id="TIGR03768">
    <property type="entry name" value="RPA4764"/>
    <property type="match status" value="1"/>
</dbReference>
<gene>
    <name evidence="3" type="ORF">SAMN04488500_101139</name>
</gene>
<dbReference type="CDD" id="cd00838">
    <property type="entry name" value="MPP_superfamily"/>
    <property type="match status" value="1"/>
</dbReference>
<name>A0A1W1Y996_9FIRM</name>
<sequence>MKTSKFSRRKFLQKTGLALAALSALPVRPAWAEQLLAHKSLLDNQSARASYPIASKVLTTLEHTVIPVSVPATSPKLLPNAVSQYSKYGYGAWQTGSGLSFQKRLDLMPPGYTGASAKTAATLLRFFTMTDIHITDMQSPAQTIYFGLKGQPGMSSAYSPVILYTTHVLDAAVQTVNALHKEAAIDFGLFLGDAINNSQFNELRWYIDILDGQTINPNSDPESVATTDYLRQYKAAGLDKSIPWYQVRGNHDHFWSGVFAPNDYLKQTLIGETLLNIDEQITSDKILDTRGYYMGVIDGSTPYGEVIKAGPLVDFATPPKVNANPDRRHIDKNDWIAEFFNTASNPVGHGFSRDNALTGLANYTFEPKADLPIKVIVLDDTENDDTAFGTRANGASGALDEERYAWLVKELDKGQADGKLMIVAAHVPIGIGPMWDTASSPSEADLIAKLHTYPNLILWVAGHRHYNTVTALPSPDAGRPELGFWEVETASLRDFPQQFRIFDIVRNSDDTLSILAANVDPAVTPGSPAAISRSYAVATAEIFNGMPPYTPSGAYNAELVIKLSAEMQAKIKNHGTPIHG</sequence>
<dbReference type="InterPro" id="IPR022507">
    <property type="entry name" value="Metallophosphoesterase_RPA4764"/>
</dbReference>
<dbReference type="EMBL" id="FWXI01000001">
    <property type="protein sequence ID" value="SMC32704.1"/>
    <property type="molecule type" value="Genomic_DNA"/>
</dbReference>
<proteinExistence type="predicted"/>
<dbReference type="PROSITE" id="PS51318">
    <property type="entry name" value="TAT"/>
    <property type="match status" value="1"/>
</dbReference>
<feature type="domain" description="Calcineurin-like phosphoesterase" evidence="2">
    <location>
        <begin position="129"/>
        <end position="268"/>
    </location>
</feature>
<keyword evidence="4" id="KW-1185">Reference proteome</keyword>
<dbReference type="RefSeq" id="WP_084573669.1">
    <property type="nucleotide sequence ID" value="NZ_CP155572.1"/>
</dbReference>
<keyword evidence="1" id="KW-0732">Signal</keyword>
<accession>A0A1W1Y996</accession>
<dbReference type="GO" id="GO:0016787">
    <property type="term" value="F:hydrolase activity"/>
    <property type="evidence" value="ECO:0007669"/>
    <property type="project" value="InterPro"/>
</dbReference>
<dbReference type="InterPro" id="IPR006311">
    <property type="entry name" value="TAT_signal"/>
</dbReference>
<feature type="chain" id="PRO_5010728899" evidence="1">
    <location>
        <begin position="33"/>
        <end position="580"/>
    </location>
</feature>
<dbReference type="Gene3D" id="3.60.21.10">
    <property type="match status" value="1"/>
</dbReference>
<reference evidence="3 4" key="1">
    <citation type="submission" date="2017-04" db="EMBL/GenBank/DDBJ databases">
        <authorList>
            <person name="Afonso C.L."/>
            <person name="Miller P.J."/>
            <person name="Scott M.A."/>
            <person name="Spackman E."/>
            <person name="Goraichik I."/>
            <person name="Dimitrov K.M."/>
            <person name="Suarez D.L."/>
            <person name="Swayne D.E."/>
        </authorList>
    </citation>
    <scope>NUCLEOTIDE SEQUENCE [LARGE SCALE GENOMIC DNA]</scope>
    <source>
        <strain evidence="3 4">DSM 5090</strain>
    </source>
</reference>
<feature type="signal peptide" evidence="1">
    <location>
        <begin position="1"/>
        <end position="32"/>
    </location>
</feature>
<protein>
    <submittedName>
        <fullName evidence="3">Metallophosphoesterase, RPA4764 family</fullName>
    </submittedName>
</protein>
<dbReference type="PANTHER" id="PTHR43143">
    <property type="entry name" value="METALLOPHOSPHOESTERASE, CALCINEURIN SUPERFAMILY"/>
    <property type="match status" value="1"/>
</dbReference>
<organism evidence="3 4">
    <name type="scientific">Sporomusa malonica</name>
    <dbReference type="NCBI Taxonomy" id="112901"/>
    <lineage>
        <taxon>Bacteria</taxon>
        <taxon>Bacillati</taxon>
        <taxon>Bacillota</taxon>
        <taxon>Negativicutes</taxon>
        <taxon>Selenomonadales</taxon>
        <taxon>Sporomusaceae</taxon>
        <taxon>Sporomusa</taxon>
    </lineage>
</organism>
<dbReference type="PANTHER" id="PTHR43143:SF1">
    <property type="entry name" value="SERINE_THREONINE-PROTEIN PHOSPHATASE CPPED1"/>
    <property type="match status" value="1"/>
</dbReference>
<dbReference type="Proteomes" id="UP000192738">
    <property type="component" value="Unassembled WGS sequence"/>
</dbReference>
<evidence type="ECO:0000259" key="2">
    <source>
        <dbReference type="Pfam" id="PF00149"/>
    </source>
</evidence>
<evidence type="ECO:0000313" key="3">
    <source>
        <dbReference type="EMBL" id="SMC32704.1"/>
    </source>
</evidence>
<dbReference type="SUPFAM" id="SSF56300">
    <property type="entry name" value="Metallo-dependent phosphatases"/>
    <property type="match status" value="1"/>
</dbReference>
<evidence type="ECO:0000256" key="1">
    <source>
        <dbReference type="SAM" id="SignalP"/>
    </source>
</evidence>
<dbReference type="InterPro" id="IPR004843">
    <property type="entry name" value="Calcineurin-like_PHP"/>
</dbReference>
<dbReference type="Pfam" id="PF00149">
    <property type="entry name" value="Metallophos"/>
    <property type="match status" value="1"/>
</dbReference>
<dbReference type="OrthoDB" id="1776264at2"/>